<comment type="caution">
    <text evidence="4">The sequence shown here is derived from an EMBL/GenBank/DDBJ whole genome shotgun (WGS) entry which is preliminary data.</text>
</comment>
<reference evidence="4 5" key="1">
    <citation type="submission" date="2014-02" db="EMBL/GenBank/DDBJ databases">
        <title>The small core and large imbalanced accessory genome model reveals a collaborative survival strategy of Sorangium cellulosum strains in nature.</title>
        <authorList>
            <person name="Han K."/>
            <person name="Peng R."/>
            <person name="Blom J."/>
            <person name="Li Y.-Z."/>
        </authorList>
    </citation>
    <scope>NUCLEOTIDE SEQUENCE [LARGE SCALE GENOMIC DNA]</scope>
    <source>
        <strain evidence="4 5">So0007-03</strain>
    </source>
</reference>
<gene>
    <name evidence="4" type="ORF">BE21_33690</name>
</gene>
<feature type="domain" description="AMP-dependent synthetase/ligase" evidence="3">
    <location>
        <begin position="18"/>
        <end position="415"/>
    </location>
</feature>
<name>A0A150TPX5_SORCE</name>
<dbReference type="GO" id="GO:0005886">
    <property type="term" value="C:plasma membrane"/>
    <property type="evidence" value="ECO:0007669"/>
    <property type="project" value="TreeGrafter"/>
</dbReference>
<dbReference type="Proteomes" id="UP000075502">
    <property type="component" value="Unassembled WGS sequence"/>
</dbReference>
<proteinExistence type="inferred from homology"/>
<dbReference type="AlphaFoldDB" id="A0A150TPX5"/>
<dbReference type="InterPro" id="IPR020845">
    <property type="entry name" value="AMP-binding_CS"/>
</dbReference>
<dbReference type="PANTHER" id="PTHR22754">
    <property type="entry name" value="DISCO-INTERACTING PROTEIN 2 DIP2 -RELATED"/>
    <property type="match status" value="1"/>
</dbReference>
<dbReference type="PANTHER" id="PTHR22754:SF32">
    <property type="entry name" value="DISCO-INTERACTING PROTEIN 2"/>
    <property type="match status" value="1"/>
</dbReference>
<dbReference type="InterPro" id="IPR045851">
    <property type="entry name" value="AMP-bd_C_sf"/>
</dbReference>
<dbReference type="Pfam" id="PF00501">
    <property type="entry name" value="AMP-binding"/>
    <property type="match status" value="1"/>
</dbReference>
<evidence type="ECO:0000256" key="2">
    <source>
        <dbReference type="SAM" id="MobiDB-lite"/>
    </source>
</evidence>
<dbReference type="EMBL" id="JEME01001591">
    <property type="protein sequence ID" value="KYG06637.1"/>
    <property type="molecule type" value="Genomic_DNA"/>
</dbReference>
<protein>
    <submittedName>
        <fullName evidence="4">Acyl-CoA synthetase</fullName>
    </submittedName>
</protein>
<feature type="compositionally biased region" description="Basic and acidic residues" evidence="2">
    <location>
        <begin position="548"/>
        <end position="560"/>
    </location>
</feature>
<dbReference type="Gene3D" id="3.40.50.12780">
    <property type="entry name" value="N-terminal domain of ligase-like"/>
    <property type="match status" value="1"/>
</dbReference>
<feature type="region of interest" description="Disordered" evidence="2">
    <location>
        <begin position="538"/>
        <end position="560"/>
    </location>
</feature>
<evidence type="ECO:0000256" key="1">
    <source>
        <dbReference type="ARBA" id="ARBA00006432"/>
    </source>
</evidence>
<dbReference type="InterPro" id="IPR042099">
    <property type="entry name" value="ANL_N_sf"/>
</dbReference>
<evidence type="ECO:0000259" key="3">
    <source>
        <dbReference type="Pfam" id="PF00501"/>
    </source>
</evidence>
<evidence type="ECO:0000313" key="5">
    <source>
        <dbReference type="Proteomes" id="UP000075502"/>
    </source>
</evidence>
<organism evidence="4 5">
    <name type="scientific">Sorangium cellulosum</name>
    <name type="common">Polyangium cellulosum</name>
    <dbReference type="NCBI Taxonomy" id="56"/>
    <lineage>
        <taxon>Bacteria</taxon>
        <taxon>Pseudomonadati</taxon>
        <taxon>Myxococcota</taxon>
        <taxon>Polyangia</taxon>
        <taxon>Polyangiales</taxon>
        <taxon>Polyangiaceae</taxon>
        <taxon>Sorangium</taxon>
    </lineage>
</organism>
<dbReference type="GO" id="GO:0070566">
    <property type="term" value="F:adenylyltransferase activity"/>
    <property type="evidence" value="ECO:0007669"/>
    <property type="project" value="TreeGrafter"/>
</dbReference>
<comment type="similarity">
    <text evidence="1">Belongs to the ATP-dependent AMP-binding enzyme family.</text>
</comment>
<dbReference type="SUPFAM" id="SSF56801">
    <property type="entry name" value="Acetyl-CoA synthetase-like"/>
    <property type="match status" value="1"/>
</dbReference>
<accession>A0A150TPX5</accession>
<dbReference type="InterPro" id="IPR000873">
    <property type="entry name" value="AMP-dep_synth/lig_dom"/>
</dbReference>
<dbReference type="GO" id="GO:0006633">
    <property type="term" value="P:fatty acid biosynthetic process"/>
    <property type="evidence" value="ECO:0007669"/>
    <property type="project" value="TreeGrafter"/>
</dbReference>
<dbReference type="Gene3D" id="3.30.300.30">
    <property type="match status" value="1"/>
</dbReference>
<dbReference type="PROSITE" id="PS00455">
    <property type="entry name" value="AMP_BINDING"/>
    <property type="match status" value="1"/>
</dbReference>
<sequence>MSAVNGGVAARTVAGLLRARAEAAPDRFGFYHKQQGEFVGWTWAEYWRRARAAASGLLAAGVRPGDRVLMLVTDVEVAVPCLFGVWVLGAVPIQVGVPYRLTDVAAFLGELRRTAARVGARALVVSSALLGFAQGEGGADGLTQLAAEPLLDAPLDASLPDPDRAPGPALIQLTSGSTGHPRGVVIPHERLMLHLDAMSQRLPVRGEGAGGVSWLPLHHDMGLVGGLLFPLFNDFPVHMLSPLEFRTRPFSWLAEMSRIRGVISLGPPSAYAICVGLARRAVEAGLDLGAWRCAMVGAEPIAPALLRRFAEAFAPCGFRLEAFFPVYGLAEATVAVTFPELLAAPRVLTVDRGLLEREGRVEEAAPGPLSLELVGVGRPIPHTEIRVVDAGRSPVPERTVGEIEVRSETVMEGYFDEPEATAEALVDGWLRTGDLGFVDRGTLFVTGRKKEVIIKGGHTMIPAVIEEIASRVDGIRAGCVVAVGLFLEERQTEAVYVVAETRAEASEHAGLTERVREALRANGVTVDQVVLLPPGELPKTTSGKLRRREVAERLRAGGPR</sequence>
<evidence type="ECO:0000313" key="4">
    <source>
        <dbReference type="EMBL" id="KYG06637.1"/>
    </source>
</evidence>